<gene>
    <name evidence="3" type="ORF">EQP59_04215</name>
</gene>
<evidence type="ECO:0000313" key="3">
    <source>
        <dbReference type="EMBL" id="QAR30610.1"/>
    </source>
</evidence>
<dbReference type="InterPro" id="IPR051325">
    <property type="entry name" value="Nudix_hydrolase_domain"/>
</dbReference>
<accession>A0A3R5WZB2</accession>
<dbReference type="Gene3D" id="3.90.79.10">
    <property type="entry name" value="Nucleoside Triphosphate Pyrophosphohydrolase"/>
    <property type="match status" value="1"/>
</dbReference>
<evidence type="ECO:0000256" key="1">
    <source>
        <dbReference type="ARBA" id="ARBA00022801"/>
    </source>
</evidence>
<feature type="domain" description="Nudix hydrolase" evidence="2">
    <location>
        <begin position="71"/>
        <end position="199"/>
    </location>
</feature>
<dbReference type="GO" id="GO:0006167">
    <property type="term" value="P:AMP biosynthetic process"/>
    <property type="evidence" value="ECO:0007669"/>
    <property type="project" value="TreeGrafter"/>
</dbReference>
<organism evidence="3 4">
    <name type="scientific">Ornithobacterium rhinotracheale</name>
    <dbReference type="NCBI Taxonomy" id="28251"/>
    <lineage>
        <taxon>Bacteria</taxon>
        <taxon>Pseudomonadati</taxon>
        <taxon>Bacteroidota</taxon>
        <taxon>Flavobacteriia</taxon>
        <taxon>Flavobacteriales</taxon>
        <taxon>Weeksellaceae</taxon>
        <taxon>Ornithobacterium</taxon>
    </lineage>
</organism>
<dbReference type="RefSeq" id="WP_128501091.1">
    <property type="nucleotide sequence ID" value="NZ_CP035107.1"/>
</dbReference>
<dbReference type="PANTHER" id="PTHR21340:SF0">
    <property type="entry name" value="BIS(5'-NUCLEOSYL)-TETRAPHOSPHATASE [ASYMMETRICAL]"/>
    <property type="match status" value="1"/>
</dbReference>
<dbReference type="OrthoDB" id="9816289at2"/>
<dbReference type="AlphaFoldDB" id="A0A3R5WZB2"/>
<dbReference type="InterPro" id="IPR015797">
    <property type="entry name" value="NUDIX_hydrolase-like_dom_sf"/>
</dbReference>
<dbReference type="GO" id="GO:0006754">
    <property type="term" value="P:ATP biosynthetic process"/>
    <property type="evidence" value="ECO:0007669"/>
    <property type="project" value="TreeGrafter"/>
</dbReference>
<dbReference type="GO" id="GO:0004081">
    <property type="term" value="F:bis(5'-nucleosyl)-tetraphosphatase (asymmetrical) activity"/>
    <property type="evidence" value="ECO:0007669"/>
    <property type="project" value="TreeGrafter"/>
</dbReference>
<reference evidence="3 4" key="1">
    <citation type="submission" date="2019-01" db="EMBL/GenBank/DDBJ databases">
        <title>Whole Genome of Ornithobacterium rhinotracheale FARPER-174b.</title>
        <authorList>
            <person name="Tataje-Lavanda L.A."/>
            <person name="Montalvan A."/>
            <person name="Montesinos R."/>
            <person name="Zimic M."/>
            <person name="Fernandez-Sanchez M."/>
            <person name="Fernandez-Diaz M."/>
        </authorList>
    </citation>
    <scope>NUCLEOTIDE SEQUENCE [LARGE SCALE GENOMIC DNA]</scope>
    <source>
        <strain evidence="3 4">FARPER-174b</strain>
    </source>
</reference>
<dbReference type="PANTHER" id="PTHR21340">
    <property type="entry name" value="DIADENOSINE 5,5-P1,P4-TETRAPHOSPHATE PYROPHOSPHOHYDROLASE MUTT"/>
    <property type="match status" value="1"/>
</dbReference>
<dbReference type="CDD" id="cd03673">
    <property type="entry name" value="NUDIX_Ap6A_hydrolase"/>
    <property type="match status" value="1"/>
</dbReference>
<dbReference type="InterPro" id="IPR000086">
    <property type="entry name" value="NUDIX_hydrolase_dom"/>
</dbReference>
<sequence length="206" mass="23955">MFRVFINNVEVSFAKKASKKPDCLNILAENPNAFQHIYDLCTLERGEKKVAFRVVSQNPKNTFKDFKASFENIRAAGGIVLNQKGEILMIFRLNTWDLPKGKIEKEEGKRMAALREVEEECGISELEIIKKLPKTYHMYPLRDRAIFKTTYWYEMRYNGNDAPTPQTEEAISQAQWCDLSFVRDVLKNQSTYKNIEILLKSYLKGI</sequence>
<dbReference type="SUPFAM" id="SSF55811">
    <property type="entry name" value="Nudix"/>
    <property type="match status" value="1"/>
</dbReference>
<dbReference type="Proteomes" id="UP000287701">
    <property type="component" value="Chromosome"/>
</dbReference>
<protein>
    <submittedName>
        <fullName evidence="3">NUDIX domain-containing protein</fullName>
    </submittedName>
</protein>
<evidence type="ECO:0000313" key="4">
    <source>
        <dbReference type="Proteomes" id="UP000287701"/>
    </source>
</evidence>
<dbReference type="Pfam" id="PF00293">
    <property type="entry name" value="NUDIX"/>
    <property type="match status" value="1"/>
</dbReference>
<evidence type="ECO:0000259" key="2">
    <source>
        <dbReference type="PROSITE" id="PS51462"/>
    </source>
</evidence>
<dbReference type="EMBL" id="CP035107">
    <property type="protein sequence ID" value="QAR30610.1"/>
    <property type="molecule type" value="Genomic_DNA"/>
</dbReference>
<proteinExistence type="predicted"/>
<name>A0A3R5WZB2_ORNRH</name>
<keyword evidence="1" id="KW-0378">Hydrolase</keyword>
<dbReference type="PROSITE" id="PS00893">
    <property type="entry name" value="NUDIX_BOX"/>
    <property type="match status" value="1"/>
</dbReference>
<dbReference type="PROSITE" id="PS51462">
    <property type="entry name" value="NUDIX"/>
    <property type="match status" value="1"/>
</dbReference>
<dbReference type="InterPro" id="IPR020084">
    <property type="entry name" value="NUDIX_hydrolase_CS"/>
</dbReference>